<feature type="domain" description="PhoU" evidence="9">
    <location>
        <begin position="24"/>
        <end position="110"/>
    </location>
</feature>
<dbReference type="Gene3D" id="1.20.58.220">
    <property type="entry name" value="Phosphate transport system protein phou homolog 2, domain 2"/>
    <property type="match status" value="1"/>
</dbReference>
<dbReference type="Pfam" id="PF01895">
    <property type="entry name" value="PhoU"/>
    <property type="match status" value="2"/>
</dbReference>
<evidence type="ECO:0000259" key="9">
    <source>
        <dbReference type="Pfam" id="PF01895"/>
    </source>
</evidence>
<dbReference type="GO" id="GO:0030643">
    <property type="term" value="P:intracellular phosphate ion homeostasis"/>
    <property type="evidence" value="ECO:0007669"/>
    <property type="project" value="InterPro"/>
</dbReference>
<feature type="domain" description="PhoU" evidence="9">
    <location>
        <begin position="128"/>
        <end position="212"/>
    </location>
</feature>
<dbReference type="EMBL" id="JAAYYV010000021">
    <property type="protein sequence ID" value="NLF52954.1"/>
    <property type="molecule type" value="Genomic_DNA"/>
</dbReference>
<evidence type="ECO:0000256" key="7">
    <source>
        <dbReference type="ARBA" id="ARBA00056181"/>
    </source>
</evidence>
<evidence type="ECO:0000256" key="3">
    <source>
        <dbReference type="ARBA" id="ARBA00011738"/>
    </source>
</evidence>
<evidence type="ECO:0000256" key="1">
    <source>
        <dbReference type="ARBA" id="ARBA00004496"/>
    </source>
</evidence>
<reference evidence="10 11" key="1">
    <citation type="journal article" date="2020" name="Biotechnol. Biofuels">
        <title>New insights from the biogas microbiome by comprehensive genome-resolved metagenomics of nearly 1600 species originating from multiple anaerobic digesters.</title>
        <authorList>
            <person name="Campanaro S."/>
            <person name="Treu L."/>
            <person name="Rodriguez-R L.M."/>
            <person name="Kovalovszki A."/>
            <person name="Ziels R.M."/>
            <person name="Maus I."/>
            <person name="Zhu X."/>
            <person name="Kougias P.G."/>
            <person name="Basile A."/>
            <person name="Luo G."/>
            <person name="Schluter A."/>
            <person name="Konstantinidis K.T."/>
            <person name="Angelidaki I."/>
        </authorList>
    </citation>
    <scope>NUCLEOTIDE SEQUENCE [LARGE SCALE GENOMIC DNA]</scope>
    <source>
        <strain evidence="10">AS06rmzACSIP_256</strain>
    </source>
</reference>
<evidence type="ECO:0000256" key="6">
    <source>
        <dbReference type="ARBA" id="ARBA00022592"/>
    </source>
</evidence>
<dbReference type="InterPro" id="IPR028366">
    <property type="entry name" value="PhoU"/>
</dbReference>
<sequence>MAMKMEHTHKQFDAELERIRTGVLTMGGLVENQIVRAMEGLKNGNLELLEEVILQDRDVNRMNVELDDACGHIIALRQPAAVDLRLVMTVMRTVADLERIGDEAKKIAKAARRLHSGSVPYRGQVDLSHTAEVAVSMLRQALDSFARADSSGAESIGKQDDEVDAAFKATMRQLITFMMEDPRTISTSLEVLFVAKAIERIGDHAKNISEYVVFMTQGIDVRYPKSADTEGQPGA</sequence>
<comment type="subcellular location">
    <subcellularLocation>
        <location evidence="1 8">Cytoplasm</location>
    </subcellularLocation>
</comment>
<dbReference type="PANTHER" id="PTHR42930">
    <property type="entry name" value="PHOSPHATE-SPECIFIC TRANSPORT SYSTEM ACCESSORY PROTEIN PHOU"/>
    <property type="match status" value="1"/>
</dbReference>
<proteinExistence type="inferred from homology"/>
<dbReference type="GO" id="GO:0006817">
    <property type="term" value="P:phosphate ion transport"/>
    <property type="evidence" value="ECO:0007669"/>
    <property type="project" value="UniProtKB-KW"/>
</dbReference>
<dbReference type="OrthoDB" id="9814256at2"/>
<dbReference type="SUPFAM" id="SSF109755">
    <property type="entry name" value="PhoU-like"/>
    <property type="match status" value="1"/>
</dbReference>
<comment type="similarity">
    <text evidence="2 8">Belongs to the PhoU family.</text>
</comment>
<name>A0A7X7LT63_9RHOO</name>
<comment type="function">
    <text evidence="7 8">Plays a role in the regulation of phosphate uptake.</text>
</comment>
<keyword evidence="6 8" id="KW-0592">Phosphate transport</keyword>
<dbReference type="PANTHER" id="PTHR42930:SF3">
    <property type="entry name" value="PHOSPHATE-SPECIFIC TRANSPORT SYSTEM ACCESSORY PROTEIN PHOU"/>
    <property type="match status" value="1"/>
</dbReference>
<evidence type="ECO:0000256" key="5">
    <source>
        <dbReference type="ARBA" id="ARBA00022490"/>
    </source>
</evidence>
<dbReference type="PIRSF" id="PIRSF003107">
    <property type="entry name" value="PhoU"/>
    <property type="match status" value="1"/>
</dbReference>
<dbReference type="GO" id="GO:0005737">
    <property type="term" value="C:cytoplasm"/>
    <property type="evidence" value="ECO:0007669"/>
    <property type="project" value="UniProtKB-SubCell"/>
</dbReference>
<evidence type="ECO:0000256" key="2">
    <source>
        <dbReference type="ARBA" id="ARBA00008107"/>
    </source>
</evidence>
<dbReference type="InterPro" id="IPR026022">
    <property type="entry name" value="PhoU_dom"/>
</dbReference>
<keyword evidence="5 8" id="KW-0963">Cytoplasm</keyword>
<comment type="caution">
    <text evidence="10">The sequence shown here is derived from an EMBL/GenBank/DDBJ whole genome shotgun (WGS) entry which is preliminary data.</text>
</comment>
<protein>
    <recommendedName>
        <fullName evidence="8">Phosphate-specific transport system accessory protein PhoU</fullName>
    </recommendedName>
</protein>
<dbReference type="InterPro" id="IPR038078">
    <property type="entry name" value="PhoU-like_sf"/>
</dbReference>
<evidence type="ECO:0000313" key="11">
    <source>
        <dbReference type="Proteomes" id="UP000536534"/>
    </source>
</evidence>
<gene>
    <name evidence="10" type="primary">phoU</name>
    <name evidence="10" type="ORF">GX576_00855</name>
</gene>
<dbReference type="Proteomes" id="UP000536534">
    <property type="component" value="Unassembled WGS sequence"/>
</dbReference>
<evidence type="ECO:0000256" key="8">
    <source>
        <dbReference type="PIRNR" id="PIRNR003107"/>
    </source>
</evidence>
<dbReference type="NCBIfam" id="TIGR02135">
    <property type="entry name" value="phoU_full"/>
    <property type="match status" value="1"/>
</dbReference>
<dbReference type="AlphaFoldDB" id="A0A7X7LT63"/>
<dbReference type="GO" id="GO:0045936">
    <property type="term" value="P:negative regulation of phosphate metabolic process"/>
    <property type="evidence" value="ECO:0007669"/>
    <property type="project" value="InterPro"/>
</dbReference>
<comment type="subunit">
    <text evidence="3 8">Homodimer.</text>
</comment>
<accession>A0A7X7LT63</accession>
<keyword evidence="4 8" id="KW-0813">Transport</keyword>
<dbReference type="FunFam" id="1.20.58.220:FF:000004">
    <property type="entry name" value="Phosphate-specific transport system accessory protein PhoU"/>
    <property type="match status" value="1"/>
</dbReference>
<evidence type="ECO:0000256" key="4">
    <source>
        <dbReference type="ARBA" id="ARBA00022448"/>
    </source>
</evidence>
<organism evidence="10 11">
    <name type="scientific">Thauera phenolivorans</name>
    <dbReference type="NCBI Taxonomy" id="1792543"/>
    <lineage>
        <taxon>Bacteria</taxon>
        <taxon>Pseudomonadati</taxon>
        <taxon>Pseudomonadota</taxon>
        <taxon>Betaproteobacteria</taxon>
        <taxon>Rhodocyclales</taxon>
        <taxon>Zoogloeaceae</taxon>
        <taxon>Thauera</taxon>
    </lineage>
</organism>
<evidence type="ECO:0000313" key="10">
    <source>
        <dbReference type="EMBL" id="NLF52954.1"/>
    </source>
</evidence>